<protein>
    <submittedName>
        <fullName evidence="1">Protein of unassigned function</fullName>
    </submittedName>
</protein>
<accession>A0A089Q7W3</accession>
<proteinExistence type="predicted"/>
<gene>
    <name evidence="1" type="ORF">MOC_2919</name>
</gene>
<keyword evidence="2" id="KW-1185">Reference proteome</keyword>
<name>A0A089Q7W3_9HYPH</name>
<sequence>MDIPDWVPEALARLTRETGERLLDVADEIDAEVEPQPRI</sequence>
<evidence type="ECO:0000313" key="1">
    <source>
        <dbReference type="EMBL" id="AIQ90674.1"/>
    </source>
</evidence>
<dbReference type="AlphaFoldDB" id="A0A089Q7W3"/>
<dbReference type="EMBL" id="CP003811">
    <property type="protein sequence ID" value="AIQ90674.1"/>
    <property type="molecule type" value="Genomic_DNA"/>
</dbReference>
<dbReference type="Proteomes" id="UP000029492">
    <property type="component" value="Chromosome"/>
</dbReference>
<reference evidence="1 2" key="1">
    <citation type="journal article" date="2014" name="PLoS ONE">
        <title>Genome Information of Methylobacterium oryzae, a Plant-Probiotic Methylotroph in the Phyllosphere.</title>
        <authorList>
            <person name="Kwak M.J."/>
            <person name="Jeong H."/>
            <person name="Madhaiyan M."/>
            <person name="Lee Y."/>
            <person name="Sa T.M."/>
            <person name="Oh T.K."/>
            <person name="Kim J.F."/>
        </authorList>
    </citation>
    <scope>NUCLEOTIDE SEQUENCE [LARGE SCALE GENOMIC DNA]</scope>
    <source>
        <strain evidence="1 2">CBMB20</strain>
    </source>
</reference>
<dbReference type="HOGENOM" id="CLU_3312621_0_0_5"/>
<organism evidence="1 2">
    <name type="scientific">Methylobacterium oryzae CBMB20</name>
    <dbReference type="NCBI Taxonomy" id="693986"/>
    <lineage>
        <taxon>Bacteria</taxon>
        <taxon>Pseudomonadati</taxon>
        <taxon>Pseudomonadota</taxon>
        <taxon>Alphaproteobacteria</taxon>
        <taxon>Hyphomicrobiales</taxon>
        <taxon>Methylobacteriaceae</taxon>
        <taxon>Methylobacterium</taxon>
    </lineage>
</organism>
<dbReference type="KEGG" id="mor:MOC_2919"/>
<evidence type="ECO:0000313" key="2">
    <source>
        <dbReference type="Proteomes" id="UP000029492"/>
    </source>
</evidence>